<gene>
    <name evidence="1" type="ORF">EG849_01825</name>
</gene>
<keyword evidence="2" id="KW-1185">Reference proteome</keyword>
<evidence type="ECO:0000313" key="1">
    <source>
        <dbReference type="EMBL" id="RRJ93597.1"/>
    </source>
</evidence>
<organism evidence="1 2">
    <name type="scientific">Flavobacterium macacae</name>
    <dbReference type="NCBI Taxonomy" id="2488993"/>
    <lineage>
        <taxon>Bacteria</taxon>
        <taxon>Pseudomonadati</taxon>
        <taxon>Bacteroidota</taxon>
        <taxon>Flavobacteriia</taxon>
        <taxon>Flavobacteriales</taxon>
        <taxon>Flavobacteriaceae</taxon>
        <taxon>Flavobacterium</taxon>
    </lineage>
</organism>
<name>A0A3P3WGN1_9FLAO</name>
<comment type="caution">
    <text evidence="1">The sequence shown here is derived from an EMBL/GenBank/DDBJ whole genome shotgun (WGS) entry which is preliminary data.</text>
</comment>
<protein>
    <submittedName>
        <fullName evidence="1">DUF4393 domain-containing protein</fullName>
    </submittedName>
</protein>
<dbReference type="InterPro" id="IPR025506">
    <property type="entry name" value="Abi_alpha"/>
</dbReference>
<sequence>MMKNCKTNGLIWIANIASTPETGLEPKLLNTLSNLSSLEASILDTIFEEFEYKRKRIFERSINSKRSRFNNIDDINPNLVQITSKSIKEKFNLNDEFTTIYIDNLESLRLVRYEDPEIEIDNGYPEAALEEDKQGQKINVDIDVSASYIKSDDFNLTSYGKYFIKECKV</sequence>
<dbReference type="Proteomes" id="UP000271937">
    <property type="component" value="Unassembled WGS sequence"/>
</dbReference>
<dbReference type="AlphaFoldDB" id="A0A3P3WGN1"/>
<dbReference type="Pfam" id="PF14337">
    <property type="entry name" value="Abi_alpha"/>
    <property type="match status" value="1"/>
</dbReference>
<reference evidence="1 2" key="1">
    <citation type="submission" date="2018-11" db="EMBL/GenBank/DDBJ databases">
        <title>Flavobacterium sp. nov., YIM 102600 draft genome.</title>
        <authorList>
            <person name="Li G."/>
            <person name="Jiang Y."/>
        </authorList>
    </citation>
    <scope>NUCLEOTIDE SEQUENCE [LARGE SCALE GENOMIC DNA]</scope>
    <source>
        <strain evidence="1 2">YIM 102600</strain>
    </source>
</reference>
<dbReference type="OrthoDB" id="7063390at2"/>
<dbReference type="EMBL" id="RQVR01000002">
    <property type="protein sequence ID" value="RRJ93597.1"/>
    <property type="molecule type" value="Genomic_DNA"/>
</dbReference>
<proteinExistence type="predicted"/>
<evidence type="ECO:0000313" key="2">
    <source>
        <dbReference type="Proteomes" id="UP000271937"/>
    </source>
</evidence>
<accession>A0A3P3WGN1</accession>